<dbReference type="STRING" id="765257.A0A0C9YJV9"/>
<gene>
    <name evidence="5" type="ORF">PISMIDRAFT_124098</name>
</gene>
<evidence type="ECO:0000259" key="4">
    <source>
        <dbReference type="PROSITE" id="PS50158"/>
    </source>
</evidence>
<reference evidence="6" key="2">
    <citation type="submission" date="2015-01" db="EMBL/GenBank/DDBJ databases">
        <title>Evolutionary Origins and Diversification of the Mycorrhizal Mutualists.</title>
        <authorList>
            <consortium name="DOE Joint Genome Institute"/>
            <consortium name="Mycorrhizal Genomics Consortium"/>
            <person name="Kohler A."/>
            <person name="Kuo A."/>
            <person name="Nagy L.G."/>
            <person name="Floudas D."/>
            <person name="Copeland A."/>
            <person name="Barry K.W."/>
            <person name="Cichocki N."/>
            <person name="Veneault-Fourrey C."/>
            <person name="LaButti K."/>
            <person name="Lindquist E.A."/>
            <person name="Lipzen A."/>
            <person name="Lundell T."/>
            <person name="Morin E."/>
            <person name="Murat C."/>
            <person name="Riley R."/>
            <person name="Ohm R."/>
            <person name="Sun H."/>
            <person name="Tunlid A."/>
            <person name="Henrissat B."/>
            <person name="Grigoriev I.V."/>
            <person name="Hibbett D.S."/>
            <person name="Martin F."/>
        </authorList>
    </citation>
    <scope>NUCLEOTIDE SEQUENCE [LARGE SCALE GENOMIC DNA]</scope>
    <source>
        <strain evidence="6">441</strain>
    </source>
</reference>
<name>A0A0C9YJV9_9AGAM</name>
<organism evidence="5 6">
    <name type="scientific">Pisolithus microcarpus 441</name>
    <dbReference type="NCBI Taxonomy" id="765257"/>
    <lineage>
        <taxon>Eukaryota</taxon>
        <taxon>Fungi</taxon>
        <taxon>Dikarya</taxon>
        <taxon>Basidiomycota</taxon>
        <taxon>Agaricomycotina</taxon>
        <taxon>Agaricomycetes</taxon>
        <taxon>Agaricomycetidae</taxon>
        <taxon>Boletales</taxon>
        <taxon>Sclerodermatineae</taxon>
        <taxon>Pisolithaceae</taxon>
        <taxon>Pisolithus</taxon>
    </lineage>
</organism>
<dbReference type="PANTHER" id="PTHR33223:SF6">
    <property type="entry name" value="CCHC-TYPE DOMAIN-CONTAINING PROTEIN"/>
    <property type="match status" value="1"/>
</dbReference>
<keyword evidence="2" id="KW-0863">Zinc-finger</keyword>
<dbReference type="InterPro" id="IPR001878">
    <property type="entry name" value="Znf_CCHC"/>
</dbReference>
<keyword evidence="2" id="KW-0862">Zinc</keyword>
<dbReference type="EMBL" id="KN834494">
    <property type="protein sequence ID" value="KIK10657.1"/>
    <property type="molecule type" value="Genomic_DNA"/>
</dbReference>
<feature type="domain" description="CCHC-type" evidence="4">
    <location>
        <begin position="322"/>
        <end position="336"/>
    </location>
</feature>
<dbReference type="Proteomes" id="UP000054018">
    <property type="component" value="Unassembled WGS sequence"/>
</dbReference>
<dbReference type="GO" id="GO:0008270">
    <property type="term" value="F:zinc ion binding"/>
    <property type="evidence" value="ECO:0007669"/>
    <property type="project" value="UniProtKB-KW"/>
</dbReference>
<evidence type="ECO:0000313" key="5">
    <source>
        <dbReference type="EMBL" id="KIK10657.1"/>
    </source>
</evidence>
<evidence type="ECO:0000256" key="2">
    <source>
        <dbReference type="PROSITE-ProRule" id="PRU00047"/>
    </source>
</evidence>
<dbReference type="HOGENOM" id="CLU_037286_0_0_1"/>
<dbReference type="SMART" id="SM00343">
    <property type="entry name" value="ZnF_C2HC"/>
    <property type="match status" value="1"/>
</dbReference>
<keyword evidence="2" id="KW-0479">Metal-binding</keyword>
<keyword evidence="1" id="KW-0507">mRNA processing</keyword>
<keyword evidence="3" id="KW-0175">Coiled coil</keyword>
<keyword evidence="6" id="KW-1185">Reference proteome</keyword>
<dbReference type="SUPFAM" id="SSF57756">
    <property type="entry name" value="Retrovirus zinc finger-like domains"/>
    <property type="match status" value="1"/>
</dbReference>
<dbReference type="InterPro" id="IPR036875">
    <property type="entry name" value="Znf_CCHC_sf"/>
</dbReference>
<reference evidence="5 6" key="1">
    <citation type="submission" date="2014-04" db="EMBL/GenBank/DDBJ databases">
        <authorList>
            <consortium name="DOE Joint Genome Institute"/>
            <person name="Kuo A."/>
            <person name="Kohler A."/>
            <person name="Costa M.D."/>
            <person name="Nagy L.G."/>
            <person name="Floudas D."/>
            <person name="Copeland A."/>
            <person name="Barry K.W."/>
            <person name="Cichocki N."/>
            <person name="Veneault-Fourrey C."/>
            <person name="LaButti K."/>
            <person name="Lindquist E.A."/>
            <person name="Lipzen A."/>
            <person name="Lundell T."/>
            <person name="Morin E."/>
            <person name="Murat C."/>
            <person name="Sun H."/>
            <person name="Tunlid A."/>
            <person name="Henrissat B."/>
            <person name="Grigoriev I.V."/>
            <person name="Hibbett D.S."/>
            <person name="Martin F."/>
            <person name="Nordberg H.P."/>
            <person name="Cantor M.N."/>
            <person name="Hua S.X."/>
        </authorList>
    </citation>
    <scope>NUCLEOTIDE SEQUENCE [LARGE SCALE GENOMIC DNA]</scope>
    <source>
        <strain evidence="5 6">441</strain>
    </source>
</reference>
<evidence type="ECO:0000256" key="3">
    <source>
        <dbReference type="SAM" id="Coils"/>
    </source>
</evidence>
<dbReference type="AlphaFoldDB" id="A0A0C9YJV9"/>
<evidence type="ECO:0000256" key="1">
    <source>
        <dbReference type="ARBA" id="ARBA00022664"/>
    </source>
</evidence>
<dbReference type="PANTHER" id="PTHR33223">
    <property type="entry name" value="CCHC-TYPE DOMAIN-CONTAINING PROTEIN"/>
    <property type="match status" value="1"/>
</dbReference>
<dbReference type="GO" id="GO:0003676">
    <property type="term" value="F:nucleic acid binding"/>
    <property type="evidence" value="ECO:0007669"/>
    <property type="project" value="InterPro"/>
</dbReference>
<feature type="coiled-coil region" evidence="3">
    <location>
        <begin position="177"/>
        <end position="222"/>
    </location>
</feature>
<dbReference type="PROSITE" id="PS50158">
    <property type="entry name" value="ZF_CCHC"/>
    <property type="match status" value="1"/>
</dbReference>
<dbReference type="GO" id="GO:0006397">
    <property type="term" value="P:mRNA processing"/>
    <property type="evidence" value="ECO:0007669"/>
    <property type="project" value="UniProtKB-KW"/>
</dbReference>
<sequence length="396" mass="44656">METLKPFKGDEDEVQDPQTFLRTFNRIMRLAGVNDEGEKIEALQDYITPQSEAQKWYDKLAGSQRSSWSELVKAFNGQWEAVPQAEKTPEKYQEELMALKLGDDEVGMTKEVNGTKAWTHVAWAKEALHLAKAAGVENDVGLVRIVHKNLPKIVRKLTMQKYATFEDLTRAVKNLDIDEVTREKEDADEQKKEEAERERQILQQQKMSLANLAARLQRLTVQAQPLPARTPVQQPASAPTRFAIQQAQSTPRIQNPLTDAQKEIIRRNVNILPHHAADAPGWRAYQVQVAQWGRAHGEDTQVSENTPFLLKPGTAIVCSGECYRCGTHGHTSRNCPVLLGDPVRLNAKETAWRVLCSRALGPYNRTTAVDVRLVDMEEQGKEEGSVKVCPSFPLKY</sequence>
<protein>
    <submittedName>
        <fullName evidence="5">Unplaced genomic scaffold scaffold_810, whole genome shotgun sequence</fullName>
    </submittedName>
</protein>
<dbReference type="OrthoDB" id="3260975at2759"/>
<evidence type="ECO:0000313" key="6">
    <source>
        <dbReference type="Proteomes" id="UP000054018"/>
    </source>
</evidence>
<accession>A0A0C9YJV9</accession>
<proteinExistence type="predicted"/>
<dbReference type="Pfam" id="PF00098">
    <property type="entry name" value="zf-CCHC"/>
    <property type="match status" value="1"/>
</dbReference>